<protein>
    <submittedName>
        <fullName evidence="1">Glycosyl transferase, group 1</fullName>
    </submittedName>
</protein>
<gene>
    <name evidence="1" type="ORF">ThidrDRAFT_2596</name>
</gene>
<comment type="caution">
    <text evidence="1">The sequence shown here is derived from an EMBL/GenBank/DDBJ whole genome shotgun (WGS) entry which is preliminary data.</text>
</comment>
<accession>G2E2T3</accession>
<dbReference type="GO" id="GO:0016740">
    <property type="term" value="F:transferase activity"/>
    <property type="evidence" value="ECO:0007669"/>
    <property type="project" value="UniProtKB-KW"/>
</dbReference>
<dbReference type="Gene3D" id="3.40.50.150">
    <property type="entry name" value="Vaccinia Virus protein VP39"/>
    <property type="match status" value="1"/>
</dbReference>
<dbReference type="EMBL" id="AFWT01000017">
    <property type="protein sequence ID" value="EGV30637.1"/>
    <property type="molecule type" value="Genomic_DNA"/>
</dbReference>
<dbReference type="SUPFAM" id="SSF53335">
    <property type="entry name" value="S-adenosyl-L-methionine-dependent methyltransferases"/>
    <property type="match status" value="1"/>
</dbReference>
<evidence type="ECO:0000313" key="1">
    <source>
        <dbReference type="EMBL" id="EGV30637.1"/>
    </source>
</evidence>
<dbReference type="OrthoDB" id="7273451at2"/>
<dbReference type="eggNOG" id="COG0438">
    <property type="taxonomic scope" value="Bacteria"/>
</dbReference>
<dbReference type="PATRIC" id="fig|765913.3.peg.2649"/>
<dbReference type="AlphaFoldDB" id="G2E2T3"/>
<reference evidence="1 2" key="1">
    <citation type="submission" date="2011-06" db="EMBL/GenBank/DDBJ databases">
        <title>The draft genome of Thiorhodococcus drewsii AZ1.</title>
        <authorList>
            <consortium name="US DOE Joint Genome Institute (JGI-PGF)"/>
            <person name="Lucas S."/>
            <person name="Han J."/>
            <person name="Lapidus A."/>
            <person name="Cheng J.-F."/>
            <person name="Goodwin L."/>
            <person name="Pitluck S."/>
            <person name="Peters L."/>
            <person name="Land M.L."/>
            <person name="Hauser L."/>
            <person name="Vogl K."/>
            <person name="Liu Z."/>
            <person name="Imhoff J."/>
            <person name="Thiel V."/>
            <person name="Frigaard N.-U."/>
            <person name="Bryant D.A."/>
            <person name="Woyke T.J."/>
        </authorList>
    </citation>
    <scope>NUCLEOTIDE SEQUENCE [LARGE SCALE GENOMIC DNA]</scope>
    <source>
        <strain evidence="1 2">AZ1</strain>
    </source>
</reference>
<organism evidence="1 2">
    <name type="scientific">Thiorhodococcus drewsii AZ1</name>
    <dbReference type="NCBI Taxonomy" id="765913"/>
    <lineage>
        <taxon>Bacteria</taxon>
        <taxon>Pseudomonadati</taxon>
        <taxon>Pseudomonadota</taxon>
        <taxon>Gammaproteobacteria</taxon>
        <taxon>Chromatiales</taxon>
        <taxon>Chromatiaceae</taxon>
        <taxon>Thiorhodococcus</taxon>
    </lineage>
</organism>
<dbReference type="RefSeq" id="WP_007041309.1">
    <property type="nucleotide sequence ID" value="NZ_AFWT01000017.1"/>
</dbReference>
<dbReference type="STRING" id="765913.ThidrDRAFT_2596"/>
<sequence length="279" mass="30872">MSKADTKERFSADWLSLREPADHRSRSPLVLSQVRRWAADHDPLRIIDLGCGSGSNLRYLCPSLPVRQHWVCVDQDPELIGRLVAMAPNSPQLAGLTTRVERLQAPGLLADIDSRTLVTASALLDLVSEDWLADLVADCHPSGAALLVAMTYDGRVGLHPEHPSDDWILDRFNCDQRRDKGLGPALGPTAAGRLRALAEAQGFRIHQASSDWLLDGDDRQLMTQLIAGWAEAVARQVPAETDRIEAWHGQRKQDLVSRALVIRVGHQDLFLEPSFPSRP</sequence>
<keyword evidence="1" id="KW-0808">Transferase</keyword>
<name>G2E2T3_9GAMM</name>
<dbReference type="Proteomes" id="UP000004200">
    <property type="component" value="Unassembled WGS sequence"/>
</dbReference>
<dbReference type="InterPro" id="IPR029063">
    <property type="entry name" value="SAM-dependent_MTases_sf"/>
</dbReference>
<proteinExistence type="predicted"/>
<evidence type="ECO:0000313" key="2">
    <source>
        <dbReference type="Proteomes" id="UP000004200"/>
    </source>
</evidence>
<keyword evidence="2" id="KW-1185">Reference proteome</keyword>